<dbReference type="Proteomes" id="UP000271889">
    <property type="component" value="Unassembled WGS sequence"/>
</dbReference>
<name>A0A3P7MFU4_CYLGO</name>
<dbReference type="CDD" id="cd00109">
    <property type="entry name" value="Kunitz-type"/>
    <property type="match status" value="1"/>
</dbReference>
<proteinExistence type="predicted"/>
<organism evidence="2 3">
    <name type="scientific">Cylicostephanus goldi</name>
    <name type="common">Nematode worm</name>
    <dbReference type="NCBI Taxonomy" id="71465"/>
    <lineage>
        <taxon>Eukaryota</taxon>
        <taxon>Metazoa</taxon>
        <taxon>Ecdysozoa</taxon>
        <taxon>Nematoda</taxon>
        <taxon>Chromadorea</taxon>
        <taxon>Rhabditida</taxon>
        <taxon>Rhabditina</taxon>
        <taxon>Rhabditomorpha</taxon>
        <taxon>Strongyloidea</taxon>
        <taxon>Strongylidae</taxon>
        <taxon>Cylicostephanus</taxon>
    </lineage>
</organism>
<dbReference type="SMART" id="SM00289">
    <property type="entry name" value="WR1"/>
    <property type="match status" value="4"/>
</dbReference>
<dbReference type="InterPro" id="IPR006150">
    <property type="entry name" value="Cys_repeat_1"/>
</dbReference>
<protein>
    <recommendedName>
        <fullName evidence="1">BPTI/Kunitz inhibitor domain-containing protein</fullName>
    </recommendedName>
</protein>
<evidence type="ECO:0000313" key="2">
    <source>
        <dbReference type="EMBL" id="VDN22387.1"/>
    </source>
</evidence>
<dbReference type="InterPro" id="IPR002223">
    <property type="entry name" value="Kunitz_BPTI"/>
</dbReference>
<dbReference type="InterPro" id="IPR028150">
    <property type="entry name" value="Lustrin_cystein"/>
</dbReference>
<reference evidence="2 3" key="1">
    <citation type="submission" date="2018-11" db="EMBL/GenBank/DDBJ databases">
        <authorList>
            <consortium name="Pathogen Informatics"/>
        </authorList>
    </citation>
    <scope>NUCLEOTIDE SEQUENCE [LARGE SCALE GENOMIC DNA]</scope>
</reference>
<keyword evidence="3" id="KW-1185">Reference proteome</keyword>
<dbReference type="Gene3D" id="4.10.410.10">
    <property type="entry name" value="Pancreatic trypsin inhibitor Kunitz domain"/>
    <property type="match status" value="3"/>
</dbReference>
<dbReference type="CDD" id="cd22593">
    <property type="entry name" value="Kunitz_conkunitzin"/>
    <property type="match status" value="1"/>
</dbReference>
<dbReference type="PROSITE" id="PS50279">
    <property type="entry name" value="BPTI_KUNITZ_2"/>
    <property type="match status" value="3"/>
</dbReference>
<dbReference type="AlphaFoldDB" id="A0A3P7MFU4"/>
<dbReference type="OrthoDB" id="5950222at2759"/>
<accession>A0A3P7MFU4</accession>
<dbReference type="SMART" id="SM00131">
    <property type="entry name" value="KU"/>
    <property type="match status" value="3"/>
</dbReference>
<feature type="domain" description="BPTI/Kunitz inhibitor" evidence="1">
    <location>
        <begin position="248"/>
        <end position="320"/>
    </location>
</feature>
<feature type="domain" description="BPTI/Kunitz inhibitor" evidence="1">
    <location>
        <begin position="164"/>
        <end position="216"/>
    </location>
</feature>
<evidence type="ECO:0000313" key="3">
    <source>
        <dbReference type="Proteomes" id="UP000271889"/>
    </source>
</evidence>
<dbReference type="PANTHER" id="PTHR46339">
    <property type="entry name" value="PROTEIN CBG15282-RELATED"/>
    <property type="match status" value="1"/>
</dbReference>
<dbReference type="Pfam" id="PF14625">
    <property type="entry name" value="Lustrin_cystein"/>
    <property type="match status" value="3"/>
</dbReference>
<dbReference type="EMBL" id="UYRV01106439">
    <property type="protein sequence ID" value="VDN22387.1"/>
    <property type="molecule type" value="Genomic_DNA"/>
</dbReference>
<dbReference type="Pfam" id="PF00014">
    <property type="entry name" value="Kunitz_BPTI"/>
    <property type="match status" value="3"/>
</dbReference>
<sequence>MLFCSALDFRETPLTGCSQGTTCSNNFECKTVGSSQWCCPTVASVCGPIGGRPLDTSIHSRGTVYHVGVEKQGTSPSTRFFYDPASGKCSPFTYLGSSGNYNNFMSRIDCELYCARLQCDRGNPLRIGDVTQSCQSNNDCPSSHECKVDQGVCCPRMRKKKTICTQPLRVGNCDRSVRRYWYSASSRECQSFEFTAEPRCLQGQAYKDNSGKFVTCSTNRAASSCPANYECHYDGSMYGCCPSKAYTCSLAPNQGKTCGPGVSYKFFYNSQTQVSEWAGLYSLNRYYFNIVTKKCSPFAFNGCDGNPNNFATLAQCNNFCMASACAAGDVVYVNPNTQMPIACNDEIRNNCPNNFQCVFDSLTDSSVCCGATDMGVCPDGEK</sequence>
<evidence type="ECO:0000259" key="1">
    <source>
        <dbReference type="PROSITE" id="PS50279"/>
    </source>
</evidence>
<dbReference type="PRINTS" id="PR00759">
    <property type="entry name" value="BASICPTASE"/>
</dbReference>
<dbReference type="InterPro" id="IPR020901">
    <property type="entry name" value="Prtase_inh_Kunz-CS"/>
</dbReference>
<dbReference type="InterPro" id="IPR036880">
    <property type="entry name" value="Kunitz_BPTI_sf"/>
</dbReference>
<feature type="domain" description="BPTI/Kunitz inhibitor" evidence="1">
    <location>
        <begin position="78"/>
        <end position="114"/>
    </location>
</feature>
<gene>
    <name evidence="2" type="ORF">CGOC_LOCUS9287</name>
</gene>
<dbReference type="GO" id="GO:0004867">
    <property type="term" value="F:serine-type endopeptidase inhibitor activity"/>
    <property type="evidence" value="ECO:0007669"/>
    <property type="project" value="InterPro"/>
</dbReference>
<dbReference type="InterPro" id="IPR053014">
    <property type="entry name" value="Cuticle_assoc_divergent"/>
</dbReference>
<dbReference type="PROSITE" id="PS00280">
    <property type="entry name" value="BPTI_KUNITZ_1"/>
    <property type="match status" value="1"/>
</dbReference>
<dbReference type="PANTHER" id="PTHR46339:SF12">
    <property type="entry name" value="BPTI_KUNITZ INHIBITOR DOMAIN-CONTAINING PROTEIN"/>
    <property type="match status" value="1"/>
</dbReference>
<feature type="non-terminal residue" evidence="2">
    <location>
        <position position="382"/>
    </location>
</feature>
<dbReference type="SUPFAM" id="SSF57362">
    <property type="entry name" value="BPTI-like"/>
    <property type="match status" value="3"/>
</dbReference>